<keyword evidence="1" id="KW-0472">Membrane</keyword>
<protein>
    <submittedName>
        <fullName evidence="2">Uncharacterized protein</fullName>
    </submittedName>
</protein>
<reference evidence="2 3" key="1">
    <citation type="journal article" date="2016" name="Nat. Commun.">
        <title>Thousands of microbial genomes shed light on interconnected biogeochemical processes in an aquifer system.</title>
        <authorList>
            <person name="Anantharaman K."/>
            <person name="Brown C.T."/>
            <person name="Hug L.A."/>
            <person name="Sharon I."/>
            <person name="Castelle C.J."/>
            <person name="Probst A.J."/>
            <person name="Thomas B.C."/>
            <person name="Singh A."/>
            <person name="Wilkins M.J."/>
            <person name="Karaoz U."/>
            <person name="Brodie E.L."/>
            <person name="Williams K.H."/>
            <person name="Hubbard S.S."/>
            <person name="Banfield J.F."/>
        </authorList>
    </citation>
    <scope>NUCLEOTIDE SEQUENCE [LARGE SCALE GENOMIC DNA]</scope>
</reference>
<comment type="caution">
    <text evidence="2">The sequence shown here is derived from an EMBL/GenBank/DDBJ whole genome shotgun (WGS) entry which is preliminary data.</text>
</comment>
<accession>A0A1G1WL92</accession>
<keyword evidence="1" id="KW-0812">Transmembrane</keyword>
<dbReference type="EMBL" id="MHCU01000003">
    <property type="protein sequence ID" value="OGY28371.1"/>
    <property type="molecule type" value="Genomic_DNA"/>
</dbReference>
<keyword evidence="1" id="KW-1133">Transmembrane helix</keyword>
<feature type="transmembrane region" description="Helical" evidence="1">
    <location>
        <begin position="80"/>
        <end position="108"/>
    </location>
</feature>
<sequence>MKVAKIISVIGGIIYLVYWVFILLTSFKLGGVYSDLDLGYNPLVSIVLVNVLGLGLIVANFGYFYYLVSKEKKGELVKNAVLFSILIAGVPLLLFPAISVIFLILPLYSITSAF</sequence>
<evidence type="ECO:0000313" key="3">
    <source>
        <dbReference type="Proteomes" id="UP000176645"/>
    </source>
</evidence>
<dbReference type="AlphaFoldDB" id="A0A1G1WL92"/>
<name>A0A1G1WL92_9BACT</name>
<evidence type="ECO:0000256" key="1">
    <source>
        <dbReference type="SAM" id="Phobius"/>
    </source>
</evidence>
<dbReference type="Proteomes" id="UP000176645">
    <property type="component" value="Unassembled WGS sequence"/>
</dbReference>
<gene>
    <name evidence="2" type="ORF">A2Z42_01065</name>
</gene>
<proteinExistence type="predicted"/>
<organism evidence="2 3">
    <name type="scientific">Candidatus Woykebacteria bacterium RBG_19FT_COMBO_43_10</name>
    <dbReference type="NCBI Taxonomy" id="1802598"/>
    <lineage>
        <taxon>Bacteria</taxon>
        <taxon>Candidatus Woykeibacteriota</taxon>
    </lineage>
</organism>
<evidence type="ECO:0000313" key="2">
    <source>
        <dbReference type="EMBL" id="OGY28371.1"/>
    </source>
</evidence>
<feature type="transmembrane region" description="Helical" evidence="1">
    <location>
        <begin position="7"/>
        <end position="27"/>
    </location>
</feature>
<feature type="transmembrane region" description="Helical" evidence="1">
    <location>
        <begin position="47"/>
        <end position="68"/>
    </location>
</feature>